<dbReference type="InterPro" id="IPR007197">
    <property type="entry name" value="rSAM"/>
</dbReference>
<evidence type="ECO:0000313" key="8">
    <source>
        <dbReference type="Proteomes" id="UP000199698"/>
    </source>
</evidence>
<dbReference type="Proteomes" id="UP000199698">
    <property type="component" value="Unassembled WGS sequence"/>
</dbReference>
<evidence type="ECO:0000256" key="2">
    <source>
        <dbReference type="ARBA" id="ARBA00022485"/>
    </source>
</evidence>
<name>A0A1C4A3V1_9GAMM</name>
<dbReference type="Pfam" id="PF13353">
    <property type="entry name" value="Fer4_12"/>
    <property type="match status" value="1"/>
</dbReference>
<reference evidence="8" key="1">
    <citation type="submission" date="2016-08" db="EMBL/GenBank/DDBJ databases">
        <authorList>
            <person name="Varghese N."/>
            <person name="Submissions Spin"/>
        </authorList>
    </citation>
    <scope>NUCLEOTIDE SEQUENCE [LARGE SCALE GENOMIC DNA]</scope>
    <source>
        <strain evidence="8">R-53144</strain>
    </source>
</reference>
<dbReference type="PANTHER" id="PTHR30352:SF2">
    <property type="entry name" value="ANAEROBIC RIBONUCLEOSIDE-TRIPHOSPHATE REDUCTASE-ACTIVATING PROTEIN"/>
    <property type="match status" value="1"/>
</dbReference>
<sequence>MVKLGLSRIHFPVTTLGPGNRIGIWFQGCRLRCKGCISADTWGTAKEFVDVDELVDKLTPWLAQADGITISGGEPFDQVNALSTLLQQLKQKTAIDILVYTGYSLEQITEHLITIKPYIDALITDPFQYQTAQTLQLRGSDNQRLHFFTPLGEKRFRSYQTTVNEQEKALDVMFDEDGTVWLAGIPKRNDMQLLQDMLAQQGHRIVLTIDKPRD</sequence>
<dbReference type="GO" id="GO:0046872">
    <property type="term" value="F:metal ion binding"/>
    <property type="evidence" value="ECO:0007669"/>
    <property type="project" value="UniProtKB-KW"/>
</dbReference>
<dbReference type="GO" id="GO:0051539">
    <property type="term" value="F:4 iron, 4 sulfur cluster binding"/>
    <property type="evidence" value="ECO:0007669"/>
    <property type="project" value="UniProtKB-KW"/>
</dbReference>
<protein>
    <submittedName>
        <fullName evidence="7">Anaerobic ribonucleoside-triphosphate reductase activating protein</fullName>
    </submittedName>
</protein>
<keyword evidence="2" id="KW-0004">4Fe-4S</keyword>
<evidence type="ECO:0000313" key="7">
    <source>
        <dbReference type="EMBL" id="SCB89225.1"/>
    </source>
</evidence>
<dbReference type="InterPro" id="IPR013785">
    <property type="entry name" value="Aldolase_TIM"/>
</dbReference>
<dbReference type="CDD" id="cd01335">
    <property type="entry name" value="Radical_SAM"/>
    <property type="match status" value="1"/>
</dbReference>
<keyword evidence="3" id="KW-0949">S-adenosyl-L-methionine</keyword>
<proteinExistence type="predicted"/>
<dbReference type="GO" id="GO:0004748">
    <property type="term" value="F:ribonucleoside-diphosphate reductase activity, thioredoxin disulfide as acceptor"/>
    <property type="evidence" value="ECO:0007669"/>
    <property type="project" value="TreeGrafter"/>
</dbReference>
<dbReference type="AlphaFoldDB" id="A0A1C4A3V1"/>
<accession>A0A1C4A3V1</accession>
<dbReference type="InterPro" id="IPR034457">
    <property type="entry name" value="Organic_radical-activating"/>
</dbReference>
<dbReference type="SFLD" id="SFLDG01066">
    <property type="entry name" value="organic_radical-activating_enz"/>
    <property type="match status" value="1"/>
</dbReference>
<dbReference type="SFLD" id="SFLDS00029">
    <property type="entry name" value="Radical_SAM"/>
    <property type="match status" value="1"/>
</dbReference>
<keyword evidence="8" id="KW-1185">Reference proteome</keyword>
<evidence type="ECO:0000256" key="3">
    <source>
        <dbReference type="ARBA" id="ARBA00022691"/>
    </source>
</evidence>
<comment type="cofactor">
    <cofactor evidence="1">
        <name>[4Fe-4S] cluster</name>
        <dbReference type="ChEBI" id="CHEBI:49883"/>
    </cofactor>
</comment>
<dbReference type="EMBL" id="FMBA01000008">
    <property type="protein sequence ID" value="SCB89225.1"/>
    <property type="molecule type" value="Genomic_DNA"/>
</dbReference>
<dbReference type="STRING" id="1798183.GA0061080_100831"/>
<evidence type="ECO:0000256" key="4">
    <source>
        <dbReference type="ARBA" id="ARBA00022723"/>
    </source>
</evidence>
<dbReference type="RefSeq" id="WP_091121122.1">
    <property type="nucleotide sequence ID" value="NZ_FMBA01000008.1"/>
</dbReference>
<gene>
    <name evidence="7" type="ORF">GA0061080_100831</name>
</gene>
<keyword evidence="6" id="KW-0411">Iron-sulfur</keyword>
<dbReference type="OrthoDB" id="9782387at2"/>
<evidence type="ECO:0000256" key="1">
    <source>
        <dbReference type="ARBA" id="ARBA00001966"/>
    </source>
</evidence>
<evidence type="ECO:0000256" key="6">
    <source>
        <dbReference type="ARBA" id="ARBA00023014"/>
    </source>
</evidence>
<dbReference type="PANTHER" id="PTHR30352">
    <property type="entry name" value="PYRUVATE FORMATE-LYASE-ACTIVATING ENZYME"/>
    <property type="match status" value="1"/>
</dbReference>
<keyword evidence="5" id="KW-0408">Iron</keyword>
<dbReference type="SUPFAM" id="SSF102114">
    <property type="entry name" value="Radical SAM enzymes"/>
    <property type="match status" value="1"/>
</dbReference>
<keyword evidence="4" id="KW-0479">Metal-binding</keyword>
<evidence type="ECO:0000256" key="5">
    <source>
        <dbReference type="ARBA" id="ARBA00023004"/>
    </source>
</evidence>
<organism evidence="7 8">
    <name type="scientific">Gilliamella intestini</name>
    <dbReference type="NCBI Taxonomy" id="1798183"/>
    <lineage>
        <taxon>Bacteria</taxon>
        <taxon>Pseudomonadati</taxon>
        <taxon>Pseudomonadota</taxon>
        <taxon>Gammaproteobacteria</taxon>
        <taxon>Orbales</taxon>
        <taxon>Orbaceae</taxon>
        <taxon>Gilliamella</taxon>
    </lineage>
</organism>
<dbReference type="InterPro" id="IPR058240">
    <property type="entry name" value="rSAM_sf"/>
</dbReference>
<dbReference type="Gene3D" id="3.20.20.70">
    <property type="entry name" value="Aldolase class I"/>
    <property type="match status" value="1"/>
</dbReference>